<dbReference type="EMBL" id="BPQQ01000031">
    <property type="protein sequence ID" value="GJE00900.1"/>
    <property type="molecule type" value="Genomic_DNA"/>
</dbReference>
<comment type="caution">
    <text evidence="1">The sequence shown here is derived from an EMBL/GenBank/DDBJ whole genome shotgun (WGS) entry which is preliminary data.</text>
</comment>
<reference evidence="1" key="1">
    <citation type="journal article" date="2021" name="Front. Microbiol.">
        <title>Comprehensive Comparative Genomics and Phenotyping of Methylobacterium Species.</title>
        <authorList>
            <person name="Alessa O."/>
            <person name="Ogura Y."/>
            <person name="Fujitani Y."/>
            <person name="Takami H."/>
            <person name="Hayashi T."/>
            <person name="Sahin N."/>
            <person name="Tani A."/>
        </authorList>
    </citation>
    <scope>NUCLEOTIDE SEQUENCE</scope>
    <source>
        <strain evidence="1">DSM 17168</strain>
    </source>
</reference>
<accession>A0ABQ4SCK3</accession>
<dbReference type="Proteomes" id="UP001055153">
    <property type="component" value="Unassembled WGS sequence"/>
</dbReference>
<evidence type="ECO:0000313" key="2">
    <source>
        <dbReference type="Proteomes" id="UP001055153"/>
    </source>
</evidence>
<keyword evidence="2" id="KW-1185">Reference proteome</keyword>
<protein>
    <submittedName>
        <fullName evidence="1">Uncharacterized protein</fullName>
    </submittedName>
</protein>
<name>A0ABQ4SCK3_9HYPH</name>
<organism evidence="1 2">
    <name type="scientific">Methylobacterium isbiliense</name>
    <dbReference type="NCBI Taxonomy" id="315478"/>
    <lineage>
        <taxon>Bacteria</taxon>
        <taxon>Pseudomonadati</taxon>
        <taxon>Pseudomonadota</taxon>
        <taxon>Alphaproteobacteria</taxon>
        <taxon>Hyphomicrobiales</taxon>
        <taxon>Methylobacteriaceae</taxon>
        <taxon>Methylobacterium</taxon>
    </lineage>
</organism>
<sequence length="194" mass="20170">MRLADDIVLSIGGASVRLRPTLRAAIRLERRHGLLELLKMVAEGNLTAISDLIRETAFEGDRNLLDVSVGGLARILELVTPALLDLVLGLLGADPDAAAKPAKADAAPVHIGEALAKLYGFATGWCGYSPAVALDSTPAEILAAYGAKLDFLKAIHGAADAPADDAPEASLDDQFAVTMARLGGRVVKPEELAG</sequence>
<reference evidence="1" key="2">
    <citation type="submission" date="2021-08" db="EMBL/GenBank/DDBJ databases">
        <authorList>
            <person name="Tani A."/>
            <person name="Ola A."/>
            <person name="Ogura Y."/>
            <person name="Katsura K."/>
            <person name="Hayashi T."/>
        </authorList>
    </citation>
    <scope>NUCLEOTIDE SEQUENCE</scope>
    <source>
        <strain evidence="1">DSM 17168</strain>
    </source>
</reference>
<proteinExistence type="predicted"/>
<gene>
    <name evidence="1" type="ORF">GMJLKIPL_2827</name>
</gene>
<evidence type="ECO:0000313" key="1">
    <source>
        <dbReference type="EMBL" id="GJE00900.1"/>
    </source>
</evidence>